<comment type="caution">
    <text evidence="1">The sequence shown here is derived from an EMBL/GenBank/DDBJ whole genome shotgun (WGS) entry which is preliminary data.</text>
</comment>
<evidence type="ECO:0000313" key="2">
    <source>
        <dbReference type="Proteomes" id="UP000309997"/>
    </source>
</evidence>
<sequence length="112" mass="13189">MVRTRLAWFTVGFSVSAAAISQFAWRDLFKQRYALSYQMNQQFEDLEARVLNLESFSPQNSNQTTQWKPTSRIRFGFNLRAYTIFLPILIASRKDDDDDDDDDFDVDGRKFD</sequence>
<proteinExistence type="predicted"/>
<accession>A0ACC4B3C7</accession>
<keyword evidence="2" id="KW-1185">Reference proteome</keyword>
<reference evidence="1 2" key="1">
    <citation type="journal article" date="2024" name="Plant Biotechnol. J.">
        <title>Genome and CRISPR/Cas9 system of a widespread forest tree (Populus alba) in the world.</title>
        <authorList>
            <person name="Liu Y.J."/>
            <person name="Jiang P.F."/>
            <person name="Han X.M."/>
            <person name="Li X.Y."/>
            <person name="Wang H.M."/>
            <person name="Wang Y.J."/>
            <person name="Wang X.X."/>
            <person name="Zeng Q.Y."/>
        </authorList>
    </citation>
    <scope>NUCLEOTIDE SEQUENCE [LARGE SCALE GENOMIC DNA]</scope>
    <source>
        <strain evidence="2">cv. PAL-ZL1</strain>
    </source>
</reference>
<organism evidence="1 2">
    <name type="scientific">Populus alba</name>
    <name type="common">White poplar</name>
    <dbReference type="NCBI Taxonomy" id="43335"/>
    <lineage>
        <taxon>Eukaryota</taxon>
        <taxon>Viridiplantae</taxon>
        <taxon>Streptophyta</taxon>
        <taxon>Embryophyta</taxon>
        <taxon>Tracheophyta</taxon>
        <taxon>Spermatophyta</taxon>
        <taxon>Magnoliopsida</taxon>
        <taxon>eudicotyledons</taxon>
        <taxon>Gunneridae</taxon>
        <taxon>Pentapetalae</taxon>
        <taxon>rosids</taxon>
        <taxon>fabids</taxon>
        <taxon>Malpighiales</taxon>
        <taxon>Salicaceae</taxon>
        <taxon>Saliceae</taxon>
        <taxon>Populus</taxon>
    </lineage>
</organism>
<evidence type="ECO:0000313" key="1">
    <source>
        <dbReference type="EMBL" id="KAL3573089.1"/>
    </source>
</evidence>
<name>A0ACC4B3C7_POPAL</name>
<gene>
    <name evidence="1" type="ORF">D5086_026993</name>
</gene>
<dbReference type="Proteomes" id="UP000309997">
    <property type="component" value="Unassembled WGS sequence"/>
</dbReference>
<dbReference type="EMBL" id="RCHU02000014">
    <property type="protein sequence ID" value="KAL3573089.1"/>
    <property type="molecule type" value="Genomic_DNA"/>
</dbReference>
<protein>
    <submittedName>
        <fullName evidence="1">Uncharacterized protein</fullName>
    </submittedName>
</protein>